<evidence type="ECO:0000256" key="5">
    <source>
        <dbReference type="ARBA" id="ARBA00022679"/>
    </source>
</evidence>
<keyword evidence="11" id="KW-1185">Reference proteome</keyword>
<dbReference type="InterPro" id="IPR029489">
    <property type="entry name" value="OGT/SEC/SPY_C"/>
</dbReference>
<dbReference type="InterPro" id="IPR019734">
    <property type="entry name" value="TPR_rpt"/>
</dbReference>
<keyword evidence="7 8" id="KW-0802">TPR repeat</keyword>
<evidence type="ECO:0000256" key="3">
    <source>
        <dbReference type="ARBA" id="ARBA00011970"/>
    </source>
</evidence>
<accession>A0A2Z3HWC8</accession>
<dbReference type="RefSeq" id="WP_110450258.1">
    <property type="nucleotide sequence ID" value="NZ_CP029479.1"/>
</dbReference>
<dbReference type="PANTHER" id="PTHR44998:SF1">
    <property type="entry name" value="UDP-N-ACETYLGLUCOSAMINE--PEPTIDE N-ACETYLGLUCOSAMINYLTRANSFERASE 110 KDA SUBUNIT"/>
    <property type="match status" value="1"/>
</dbReference>
<dbReference type="Gene3D" id="3.40.50.11380">
    <property type="match status" value="1"/>
</dbReference>
<comment type="pathway">
    <text evidence="1">Protein modification; protein glycosylation.</text>
</comment>
<dbReference type="Gene3D" id="3.40.50.2000">
    <property type="entry name" value="Glycogen Phosphorylase B"/>
    <property type="match status" value="1"/>
</dbReference>
<dbReference type="Pfam" id="PF13844">
    <property type="entry name" value="Glyco_transf_41"/>
    <property type="match status" value="2"/>
</dbReference>
<dbReference type="SUPFAM" id="SSF48452">
    <property type="entry name" value="TPR-like"/>
    <property type="match status" value="1"/>
</dbReference>
<dbReference type="KEGG" id="phb:HYN04_07905"/>
<organism evidence="10 11">
    <name type="scientific">Phenylobacterium parvum</name>
    <dbReference type="NCBI Taxonomy" id="2201350"/>
    <lineage>
        <taxon>Bacteria</taxon>
        <taxon>Pseudomonadati</taxon>
        <taxon>Pseudomonadota</taxon>
        <taxon>Alphaproteobacteria</taxon>
        <taxon>Caulobacterales</taxon>
        <taxon>Caulobacteraceae</taxon>
        <taxon>Phenylobacterium</taxon>
    </lineage>
</organism>
<evidence type="ECO:0000313" key="10">
    <source>
        <dbReference type="EMBL" id="AWM77691.1"/>
    </source>
</evidence>
<feature type="domain" description="O-GlcNAc transferase C-terminal" evidence="9">
    <location>
        <begin position="419"/>
        <end position="599"/>
    </location>
</feature>
<evidence type="ECO:0000256" key="2">
    <source>
        <dbReference type="ARBA" id="ARBA00005386"/>
    </source>
</evidence>
<sequence length="630" mass="68811">MTTGDPAALFDAAVADHRAGRLDAARQGYRSVLAAVPGHGHALYNLGVAERSLGRVGEAIRLWTGLVEAEPRRVEALLALSRAYRTLGDDAGSLAFAERAAAVEPASADAQNLRSNALRSLGRNGEALEALDLALKADPSYALGHANRGHLLSALKRHAEAVESYRAAFALDPDLPDLAGALLDQQMRCCDWRDFGDLQVRVRDGVRRLEPVTIPFTFLAHNDDPGDQMACVRTHVKVRFPQVPAPLWTGQTYRHDRIRVAYVSSDFRIHAVSQLLVGLLERHDRDRFEIHGLALPPRVEDDMRDRVRAACDVFTDVSGLDDAAIAAAIRTAEIDIAVDLNGFTTFCRPGVFARRCAPVQINYLGYPGAMGSLAADYILADRTVIPPSESVHYDEKIIRLPFAYQPNDDRRVIAQETPTRTEAGLPETGFVFCSFNASYKITPEVFDVWMGLLRQVDNSVLWLLGGDAGIERNLRASASERGVSPERLVFAPKVALEAHLARHRLADLFLDTLPYNAHTTASDALWAGLPLITCAGRSFAARVAASLLAATGLPDLATTSLDDYQALALALARDPQRLAALRARLAANLPDAPLFDTDRTRRQVEAAYATAWRRRMAGLAPRSFDVPEDA</sequence>
<proteinExistence type="inferred from homology"/>
<dbReference type="SMART" id="SM00028">
    <property type="entry name" value="TPR"/>
    <property type="match status" value="5"/>
</dbReference>
<reference evidence="11" key="1">
    <citation type="submission" date="2018-05" db="EMBL/GenBank/DDBJ databases">
        <title>Genome sequencing of Phenylobacterium sp. HYN0004.</title>
        <authorList>
            <person name="Yi H."/>
            <person name="Baek C."/>
        </authorList>
    </citation>
    <scope>NUCLEOTIDE SEQUENCE [LARGE SCALE GENOMIC DNA]</scope>
    <source>
        <strain evidence="11">HYN0004</strain>
    </source>
</reference>
<evidence type="ECO:0000256" key="1">
    <source>
        <dbReference type="ARBA" id="ARBA00004922"/>
    </source>
</evidence>
<dbReference type="GO" id="GO:0097363">
    <property type="term" value="F:protein O-acetylglucosaminyltransferase activity"/>
    <property type="evidence" value="ECO:0007669"/>
    <property type="project" value="UniProtKB-EC"/>
</dbReference>
<dbReference type="Gene3D" id="1.25.40.10">
    <property type="entry name" value="Tetratricopeptide repeat domain"/>
    <property type="match status" value="2"/>
</dbReference>
<feature type="domain" description="O-GlcNAc transferase C-terminal" evidence="9">
    <location>
        <begin position="253"/>
        <end position="412"/>
    </location>
</feature>
<dbReference type="OrthoDB" id="146908at2"/>
<dbReference type="AlphaFoldDB" id="A0A2Z3HWC8"/>
<feature type="repeat" description="TPR" evidence="8">
    <location>
        <begin position="142"/>
        <end position="175"/>
    </location>
</feature>
<evidence type="ECO:0000256" key="4">
    <source>
        <dbReference type="ARBA" id="ARBA00022676"/>
    </source>
</evidence>
<comment type="similarity">
    <text evidence="2">Belongs to the glycosyltransferase 41 family. O-GlcNAc transferase subfamily.</text>
</comment>
<gene>
    <name evidence="10" type="ORF">HYN04_07905</name>
</gene>
<keyword evidence="5 10" id="KW-0808">Transferase</keyword>
<keyword evidence="4" id="KW-0328">Glycosyltransferase</keyword>
<dbReference type="Pfam" id="PF13432">
    <property type="entry name" value="TPR_16"/>
    <property type="match status" value="2"/>
</dbReference>
<evidence type="ECO:0000256" key="7">
    <source>
        <dbReference type="ARBA" id="ARBA00022803"/>
    </source>
</evidence>
<evidence type="ECO:0000259" key="9">
    <source>
        <dbReference type="Pfam" id="PF13844"/>
    </source>
</evidence>
<dbReference type="EMBL" id="CP029479">
    <property type="protein sequence ID" value="AWM77691.1"/>
    <property type="molecule type" value="Genomic_DNA"/>
</dbReference>
<evidence type="ECO:0000256" key="8">
    <source>
        <dbReference type="PROSITE-ProRule" id="PRU00339"/>
    </source>
</evidence>
<dbReference type="PANTHER" id="PTHR44998">
    <property type="match status" value="1"/>
</dbReference>
<protein>
    <recommendedName>
        <fullName evidence="3">protein O-GlcNAc transferase</fullName>
        <ecNumber evidence="3">2.4.1.255</ecNumber>
    </recommendedName>
</protein>
<dbReference type="PROSITE" id="PS50005">
    <property type="entry name" value="TPR"/>
    <property type="match status" value="1"/>
</dbReference>
<dbReference type="Proteomes" id="UP000247763">
    <property type="component" value="Chromosome"/>
</dbReference>
<evidence type="ECO:0000256" key="6">
    <source>
        <dbReference type="ARBA" id="ARBA00022737"/>
    </source>
</evidence>
<evidence type="ECO:0000313" key="11">
    <source>
        <dbReference type="Proteomes" id="UP000247763"/>
    </source>
</evidence>
<dbReference type="EC" id="2.4.1.255" evidence="3"/>
<name>A0A2Z3HWC8_9CAUL</name>
<dbReference type="InterPro" id="IPR011990">
    <property type="entry name" value="TPR-like_helical_dom_sf"/>
</dbReference>
<keyword evidence="6" id="KW-0677">Repeat</keyword>